<dbReference type="OrthoDB" id="9811036at2"/>
<reference evidence="2 3" key="1">
    <citation type="submission" date="2018-06" db="EMBL/GenBank/DDBJ databases">
        <title>Genomic Encyclopedia of Type Strains, Phase IV (KMG-IV): sequencing the most valuable type-strain genomes for metagenomic binning, comparative biology and taxonomic classification.</title>
        <authorList>
            <person name="Goeker M."/>
        </authorList>
    </citation>
    <scope>NUCLEOTIDE SEQUENCE [LARGE SCALE GENOMIC DNA]</scope>
    <source>
        <strain evidence="2 3">DSM 25532</strain>
    </source>
</reference>
<protein>
    <submittedName>
        <fullName evidence="2">DsbC/DsbD-like thiol-disulfide interchange protein</fullName>
    </submittedName>
</protein>
<keyword evidence="3" id="KW-1185">Reference proteome</keyword>
<dbReference type="EMBL" id="QNRR01000002">
    <property type="protein sequence ID" value="RBP46220.1"/>
    <property type="molecule type" value="Genomic_DNA"/>
</dbReference>
<evidence type="ECO:0000313" key="2">
    <source>
        <dbReference type="EMBL" id="RBP46220.1"/>
    </source>
</evidence>
<dbReference type="Pfam" id="PF11412">
    <property type="entry name" value="DsbD_N"/>
    <property type="match status" value="1"/>
</dbReference>
<gene>
    <name evidence="2" type="ORF">DES53_102606</name>
</gene>
<comment type="caution">
    <text evidence="2">The sequence shown here is derived from an EMBL/GenBank/DDBJ whole genome shotgun (WGS) entry which is preliminary data.</text>
</comment>
<sequence length="307" mass="33619">MPISKMSSNKGHGTREKGRGSLVQLLLAIFAGLVLQQNAHALEPNSPLQIALVSEVKAVQPGKAFYAGLHLKHKEGYHTYWKFPGIVGVPISLDWSLPDGWKAGGLEWPEPEQVHMFQIRAQGYHGDLVIPVRITPPADLKPGTKVTLAGKAAWMCCGRDCNPDFADLTLELPVTETAELDAKWEPAFVKAREAAPQALDEKAWAITATRKDKNLVTLHVTAKSDAAKQQLASVKEVLFFTDDGYIHVDKDQILRRDGDGKLSLELTVSEYYDGKSPPAQLLGLLQTPQGWGKGFTSKTVIIKAPIE</sequence>
<dbReference type="RefSeq" id="WP_113957750.1">
    <property type="nucleotide sequence ID" value="NZ_QNRR01000002.1"/>
</dbReference>
<dbReference type="InterPro" id="IPR028250">
    <property type="entry name" value="DsbDN"/>
</dbReference>
<evidence type="ECO:0000313" key="3">
    <source>
        <dbReference type="Proteomes" id="UP000253426"/>
    </source>
</evidence>
<name>A0A366HRC7_9BACT</name>
<evidence type="ECO:0000259" key="1">
    <source>
        <dbReference type="Pfam" id="PF11412"/>
    </source>
</evidence>
<feature type="domain" description="Thiol:disulfide interchange protein DsbD N-terminal" evidence="1">
    <location>
        <begin position="58"/>
        <end position="169"/>
    </location>
</feature>
<accession>A0A366HRC7</accession>
<dbReference type="AlphaFoldDB" id="A0A366HRC7"/>
<dbReference type="Proteomes" id="UP000253426">
    <property type="component" value="Unassembled WGS sequence"/>
</dbReference>
<organism evidence="2 3">
    <name type="scientific">Roseimicrobium gellanilyticum</name>
    <dbReference type="NCBI Taxonomy" id="748857"/>
    <lineage>
        <taxon>Bacteria</taxon>
        <taxon>Pseudomonadati</taxon>
        <taxon>Verrucomicrobiota</taxon>
        <taxon>Verrucomicrobiia</taxon>
        <taxon>Verrucomicrobiales</taxon>
        <taxon>Verrucomicrobiaceae</taxon>
        <taxon>Roseimicrobium</taxon>
    </lineage>
</organism>
<proteinExistence type="predicted"/>